<dbReference type="Proteomes" id="UP000663920">
    <property type="component" value="Chromosome"/>
</dbReference>
<dbReference type="RefSeq" id="WP_208078754.1">
    <property type="nucleotide sequence ID" value="NZ_CP071869.1"/>
</dbReference>
<dbReference type="EMBL" id="CP071869">
    <property type="protein sequence ID" value="QTE22797.1"/>
    <property type="molecule type" value="Genomic_DNA"/>
</dbReference>
<dbReference type="KEGG" id="pcea:J3359_00510"/>
<gene>
    <name evidence="1" type="ORF">J3359_00510</name>
</gene>
<keyword evidence="2" id="KW-1185">Reference proteome</keyword>
<accession>A0A975CRW0</accession>
<evidence type="ECO:0000313" key="2">
    <source>
        <dbReference type="Proteomes" id="UP000663920"/>
    </source>
</evidence>
<proteinExistence type="predicted"/>
<name>A0A975CRW0_9FLAO</name>
<organism evidence="1 2">
    <name type="scientific">Polaribacter cellanae</name>
    <dbReference type="NCBI Taxonomy" id="2818493"/>
    <lineage>
        <taxon>Bacteria</taxon>
        <taxon>Pseudomonadati</taxon>
        <taxon>Bacteroidota</taxon>
        <taxon>Flavobacteriia</taxon>
        <taxon>Flavobacteriales</taxon>
        <taxon>Flavobacteriaceae</taxon>
    </lineage>
</organism>
<sequence>MKNLKPILVITFIFLSFLLITNCNNNETETSQQDELALIIEKITKDNVIEINSTKHGNISYLEKDGFEDGFSARMKPGDVLCKGSGISFARCVRKNLDNGKTMKLYKKGKTYYAEEM</sequence>
<evidence type="ECO:0000313" key="1">
    <source>
        <dbReference type="EMBL" id="QTE22797.1"/>
    </source>
</evidence>
<protein>
    <submittedName>
        <fullName evidence="1">Uncharacterized protein</fullName>
    </submittedName>
</protein>
<reference evidence="1 2" key="1">
    <citation type="submission" date="2021-03" db="EMBL/GenBank/DDBJ databases">
        <title>Complete genome of Polaribacter_sp.SM13.</title>
        <authorList>
            <person name="Jeong S.W."/>
            <person name="Bae J.W."/>
        </authorList>
    </citation>
    <scope>NUCLEOTIDE SEQUENCE [LARGE SCALE GENOMIC DNA]</scope>
    <source>
        <strain evidence="1 2">SM13</strain>
    </source>
</reference>
<dbReference type="AlphaFoldDB" id="A0A975CRW0"/>